<keyword evidence="1" id="KW-0472">Membrane</keyword>
<name>A0A5B0BQV7_9ACTN</name>
<dbReference type="Proteomes" id="UP000324965">
    <property type="component" value="Unassembled WGS sequence"/>
</dbReference>
<reference evidence="2 3" key="1">
    <citation type="submission" date="2019-05" db="EMBL/GenBank/DDBJ databases">
        <authorList>
            <person name="Hariharan J."/>
            <person name="Choudoir M.J."/>
            <person name="Diebold P."/>
            <person name="Panke-Buisse K."/>
            <person name="Buckley D.H."/>
        </authorList>
    </citation>
    <scope>NUCLEOTIDE SEQUENCE [LARGE SCALE GENOMIC DNA]</scope>
    <source>
        <strain evidence="2 3">SUN51</strain>
    </source>
</reference>
<keyword evidence="3" id="KW-1185">Reference proteome</keyword>
<dbReference type="EMBL" id="VDFC01000002">
    <property type="protein sequence ID" value="KAA0943205.1"/>
    <property type="molecule type" value="Genomic_DNA"/>
</dbReference>
<protein>
    <submittedName>
        <fullName evidence="2">Uncharacterized protein</fullName>
    </submittedName>
</protein>
<accession>A0A5B0BQV7</accession>
<comment type="caution">
    <text evidence="2">The sequence shown here is derived from an EMBL/GenBank/DDBJ whole genome shotgun (WGS) entry which is preliminary data.</text>
</comment>
<dbReference type="AlphaFoldDB" id="A0A5B0BQV7"/>
<keyword evidence="1" id="KW-1133">Transmembrane helix</keyword>
<evidence type="ECO:0000256" key="1">
    <source>
        <dbReference type="SAM" id="Phobius"/>
    </source>
</evidence>
<evidence type="ECO:0000313" key="2">
    <source>
        <dbReference type="EMBL" id="KAA0943205.1"/>
    </source>
</evidence>
<feature type="transmembrane region" description="Helical" evidence="1">
    <location>
        <begin position="29"/>
        <end position="49"/>
    </location>
</feature>
<dbReference type="RefSeq" id="WP_188113904.1">
    <property type="nucleotide sequence ID" value="NZ_VDFC01000002.1"/>
</dbReference>
<evidence type="ECO:0000313" key="3">
    <source>
        <dbReference type="Proteomes" id="UP000324965"/>
    </source>
</evidence>
<proteinExistence type="predicted"/>
<sequence>MVPPATAVLLEHVLAGGTTSEVFNTSGQIVGALAVAVFGVLISGTASFWHGLRVHRPGPGRCRRPGCGADRHPHGHRPAWRLTLSTPAVAPIAHCPIAHGCGEGRTRPGRKHVGLVDAEEATLGAFLDNSRRRAAELSPER</sequence>
<organism evidence="2 3">
    <name type="scientific">Streptomyces apricus</name>
    <dbReference type="NCBI Taxonomy" id="1828112"/>
    <lineage>
        <taxon>Bacteria</taxon>
        <taxon>Bacillati</taxon>
        <taxon>Actinomycetota</taxon>
        <taxon>Actinomycetes</taxon>
        <taxon>Kitasatosporales</taxon>
        <taxon>Streptomycetaceae</taxon>
        <taxon>Streptomyces</taxon>
    </lineage>
</organism>
<gene>
    <name evidence="2" type="ORF">FGF04_00185</name>
</gene>
<keyword evidence="1" id="KW-0812">Transmembrane</keyword>